<reference evidence="1 2" key="1">
    <citation type="journal article" date="2023" name="Plants (Basel)">
        <title>Bridging the Gap: Combining Genomics and Transcriptomics Approaches to Understand Stylosanthes scabra, an Orphan Legume from the Brazilian Caatinga.</title>
        <authorList>
            <person name="Ferreira-Neto J.R.C."/>
            <person name="da Silva M.D."/>
            <person name="Binneck E."/>
            <person name="de Melo N.F."/>
            <person name="da Silva R.H."/>
            <person name="de Melo A.L.T.M."/>
            <person name="Pandolfi V."/>
            <person name="Bustamante F.O."/>
            <person name="Brasileiro-Vidal A.C."/>
            <person name="Benko-Iseppon A.M."/>
        </authorList>
    </citation>
    <scope>NUCLEOTIDE SEQUENCE [LARGE SCALE GENOMIC DNA]</scope>
    <source>
        <tissue evidence="1">Leaves</tissue>
    </source>
</reference>
<dbReference type="Proteomes" id="UP001341840">
    <property type="component" value="Unassembled WGS sequence"/>
</dbReference>
<evidence type="ECO:0000313" key="2">
    <source>
        <dbReference type="Proteomes" id="UP001341840"/>
    </source>
</evidence>
<organism evidence="1 2">
    <name type="scientific">Stylosanthes scabra</name>
    <dbReference type="NCBI Taxonomy" id="79078"/>
    <lineage>
        <taxon>Eukaryota</taxon>
        <taxon>Viridiplantae</taxon>
        <taxon>Streptophyta</taxon>
        <taxon>Embryophyta</taxon>
        <taxon>Tracheophyta</taxon>
        <taxon>Spermatophyta</taxon>
        <taxon>Magnoliopsida</taxon>
        <taxon>eudicotyledons</taxon>
        <taxon>Gunneridae</taxon>
        <taxon>Pentapetalae</taxon>
        <taxon>rosids</taxon>
        <taxon>fabids</taxon>
        <taxon>Fabales</taxon>
        <taxon>Fabaceae</taxon>
        <taxon>Papilionoideae</taxon>
        <taxon>50 kb inversion clade</taxon>
        <taxon>dalbergioids sensu lato</taxon>
        <taxon>Dalbergieae</taxon>
        <taxon>Pterocarpus clade</taxon>
        <taxon>Stylosanthes</taxon>
    </lineage>
</organism>
<sequence length="103" mass="11276">MEEGPRLGRLRLNKCKGNRQDIVVPILGHRNQQNPTIFPIQVGPVDGNEVLAVLECLDARGTTRRLCRTVGIRGLAGPRHNTAPFQGRTLCPVRTFEAPVVAA</sequence>
<dbReference type="EMBL" id="JASCZI010032026">
    <property type="protein sequence ID" value="MED6127771.1"/>
    <property type="molecule type" value="Genomic_DNA"/>
</dbReference>
<protein>
    <submittedName>
        <fullName evidence="1">Uncharacterized protein</fullName>
    </submittedName>
</protein>
<name>A0ABU6RVG3_9FABA</name>
<evidence type="ECO:0000313" key="1">
    <source>
        <dbReference type="EMBL" id="MED6127771.1"/>
    </source>
</evidence>
<feature type="non-terminal residue" evidence="1">
    <location>
        <position position="103"/>
    </location>
</feature>
<accession>A0ABU6RVG3</accession>
<proteinExistence type="predicted"/>
<gene>
    <name evidence="1" type="ORF">PIB30_091342</name>
</gene>
<keyword evidence="2" id="KW-1185">Reference proteome</keyword>
<comment type="caution">
    <text evidence="1">The sequence shown here is derived from an EMBL/GenBank/DDBJ whole genome shotgun (WGS) entry which is preliminary data.</text>
</comment>